<accession>A0A2C5WV11</accession>
<protein>
    <submittedName>
        <fullName evidence="1">Uncharacterized protein</fullName>
    </submittedName>
</protein>
<dbReference type="EMBL" id="APWK03000094">
    <property type="protein sequence ID" value="PHH51378.1"/>
    <property type="molecule type" value="Genomic_DNA"/>
</dbReference>
<name>A0A2C5WV11_9PEZI</name>
<proteinExistence type="predicted"/>
<dbReference type="OrthoDB" id="5366531at2759"/>
<dbReference type="Proteomes" id="UP000222788">
    <property type="component" value="Unassembled WGS sequence"/>
</dbReference>
<organism evidence="1 2">
    <name type="scientific">Ceratocystis fimbriata CBS 114723</name>
    <dbReference type="NCBI Taxonomy" id="1035309"/>
    <lineage>
        <taxon>Eukaryota</taxon>
        <taxon>Fungi</taxon>
        <taxon>Dikarya</taxon>
        <taxon>Ascomycota</taxon>
        <taxon>Pezizomycotina</taxon>
        <taxon>Sordariomycetes</taxon>
        <taxon>Hypocreomycetidae</taxon>
        <taxon>Microascales</taxon>
        <taxon>Ceratocystidaceae</taxon>
        <taxon>Ceratocystis</taxon>
    </lineage>
</organism>
<gene>
    <name evidence="1" type="ORF">CFIMG_003108RA</name>
</gene>
<reference evidence="1 2" key="1">
    <citation type="journal article" date="2013" name="Fungal Biol.">
        <title>Analysis of microsatellite markers in the genome of the plant pathogen Ceratocystis fimbriata.</title>
        <authorList>
            <person name="Simpson M.C."/>
            <person name="Wilken P.M."/>
            <person name="Coetzee M.P."/>
            <person name="Wingfield M.J."/>
            <person name="Wingfield B.D."/>
        </authorList>
    </citation>
    <scope>NUCLEOTIDE SEQUENCE [LARGE SCALE GENOMIC DNA]</scope>
    <source>
        <strain evidence="1 2">CBS 114723</strain>
    </source>
</reference>
<comment type="caution">
    <text evidence="1">The sequence shown here is derived from an EMBL/GenBank/DDBJ whole genome shotgun (WGS) entry which is preliminary data.</text>
</comment>
<keyword evidence="2" id="KW-1185">Reference proteome</keyword>
<evidence type="ECO:0000313" key="1">
    <source>
        <dbReference type="EMBL" id="PHH51378.1"/>
    </source>
</evidence>
<reference evidence="1 2" key="2">
    <citation type="journal article" date="2013" name="IMA Fungus">
        <title>IMA Genome-F 1: Ceratocystis fimbriata: Draft nuclear genome sequence for the plant pathogen, Ceratocystis fimbriata.</title>
        <authorList>
            <person name="Wilken P.M."/>
            <person name="Steenkamp E.T."/>
            <person name="Wingfield M.J."/>
            <person name="de Beer Z.W."/>
            <person name="Wingfield B.D."/>
        </authorList>
    </citation>
    <scope>NUCLEOTIDE SEQUENCE [LARGE SCALE GENOMIC DNA]</scope>
    <source>
        <strain evidence="1 2">CBS 114723</strain>
    </source>
</reference>
<dbReference type="STRING" id="1035309.A0A2C5WV11"/>
<dbReference type="AlphaFoldDB" id="A0A2C5WV11"/>
<sequence length="313" mass="35532">MTAVALDCDQDFHQLVRVANKVVQVRNAAWPRLYATSVRFFFENKRYTDAVECHKMLAPMFDPGPLVFGDIITRFVINHDTECQAALKSIYSHSNYRDLYDKIVPLLHRRGKEVAARDWRSLFLQYHDRPRSMASSPFIRFLNRYFPNEGLCEEEMMVLNPPSTSRNSVPVSPGRGTMANSADYACNKPPPNDRLIARWFASEWSSIGFSFTVIQKLGVKQIGSFSLQSLGLRCNSCLELLSWVKELKGLGITVTQSNYSSVVLRAARSKNDQQLLEILQSDVHPDVFEDVPTLQKILTASAAIGDWNYIAML</sequence>
<evidence type="ECO:0000313" key="2">
    <source>
        <dbReference type="Proteomes" id="UP000222788"/>
    </source>
</evidence>